<feature type="chain" id="PRO_5020399859" description="PorV/PorQ family protein" evidence="1">
    <location>
        <begin position="23"/>
        <end position="366"/>
    </location>
</feature>
<gene>
    <name evidence="2" type="ORF">E4021_02585</name>
</gene>
<keyword evidence="3" id="KW-1185">Reference proteome</keyword>
<organism evidence="2 3">
    <name type="scientific">Neolewinella litorea</name>
    <dbReference type="NCBI Taxonomy" id="2562452"/>
    <lineage>
        <taxon>Bacteria</taxon>
        <taxon>Pseudomonadati</taxon>
        <taxon>Bacteroidota</taxon>
        <taxon>Saprospiria</taxon>
        <taxon>Saprospirales</taxon>
        <taxon>Lewinellaceae</taxon>
        <taxon>Neolewinella</taxon>
    </lineage>
</organism>
<dbReference type="EMBL" id="SRSF01000001">
    <property type="protein sequence ID" value="THH41500.1"/>
    <property type="molecule type" value="Genomic_DNA"/>
</dbReference>
<reference evidence="2 3" key="1">
    <citation type="submission" date="2019-04" db="EMBL/GenBank/DDBJ databases">
        <title>Lewinella litorea sp. nov., isolated from a marine sand.</title>
        <authorList>
            <person name="Yoon J.-H."/>
        </authorList>
    </citation>
    <scope>NUCLEOTIDE SEQUENCE [LARGE SCALE GENOMIC DNA]</scope>
    <source>
        <strain evidence="2 3">HSMS-39</strain>
    </source>
</reference>
<feature type="signal peptide" evidence="1">
    <location>
        <begin position="1"/>
        <end position="22"/>
    </location>
</feature>
<name>A0A4S4NYY7_9BACT</name>
<evidence type="ECO:0008006" key="4">
    <source>
        <dbReference type="Google" id="ProtNLM"/>
    </source>
</evidence>
<dbReference type="OrthoDB" id="9808507at2"/>
<keyword evidence="1" id="KW-0732">Signal</keyword>
<proteinExistence type="predicted"/>
<dbReference type="AlphaFoldDB" id="A0A4S4NYY7"/>
<evidence type="ECO:0000313" key="3">
    <source>
        <dbReference type="Proteomes" id="UP000308528"/>
    </source>
</evidence>
<comment type="caution">
    <text evidence="2">The sequence shown here is derived from an EMBL/GenBank/DDBJ whole genome shotgun (WGS) entry which is preliminary data.</text>
</comment>
<sequence length="366" mass="39696">MSHCLLRYTALSLFLVSTLSLAAQKYSNEFLSIGVSARAHGMGTAVIATQQDVYAAAWNPAGLSGLAPEAGLEVGAMHAEWFGGVGNFDYLGVTLPLSSKNQRLGLSLIRFGIDQIPNTLSLYEADGTINFDNVTEFSAADYAFLGTYSRAFIRDKDVVRIGGNVKVIHRNIGTFASSWGFGLDIGAQLQRQDWTFALLARDVTTTFNAWSFSFTEAEREQLELTDNLVPINSVETTNPTVILGVARNFQLTPQIGLAAELDLIATTDGKRNTLVSADPVSLDPAFGLEADYGDFVFLRAGVSQLQRIRDFGDTEAINSRPALGLGLKVGQLFVDYAYTNLGDDSGRSTYSHIVSLRLGIKPRTIE</sequence>
<accession>A0A4S4NYY7</accession>
<evidence type="ECO:0000256" key="1">
    <source>
        <dbReference type="SAM" id="SignalP"/>
    </source>
</evidence>
<protein>
    <recommendedName>
        <fullName evidence="4">PorV/PorQ family protein</fullName>
    </recommendedName>
</protein>
<dbReference type="RefSeq" id="WP_136456343.1">
    <property type="nucleotide sequence ID" value="NZ_SRSF01000001.1"/>
</dbReference>
<dbReference type="Gene3D" id="2.40.160.60">
    <property type="entry name" value="Outer membrane protein transport protein (OMPP1/FadL/TodX)"/>
    <property type="match status" value="1"/>
</dbReference>
<dbReference type="Proteomes" id="UP000308528">
    <property type="component" value="Unassembled WGS sequence"/>
</dbReference>
<evidence type="ECO:0000313" key="2">
    <source>
        <dbReference type="EMBL" id="THH41500.1"/>
    </source>
</evidence>